<dbReference type="Pfam" id="PF00662">
    <property type="entry name" value="Proton_antipo_N"/>
    <property type="match status" value="1"/>
</dbReference>
<feature type="transmembrane region" description="Helical" evidence="7">
    <location>
        <begin position="144"/>
        <end position="165"/>
    </location>
</feature>
<dbReference type="InterPro" id="IPR001516">
    <property type="entry name" value="Proton_antipo_N"/>
</dbReference>
<dbReference type="HOGENOM" id="CLU_007100_6_3_3"/>
<evidence type="ECO:0000256" key="6">
    <source>
        <dbReference type="RuleBase" id="RU000320"/>
    </source>
</evidence>
<feature type="transmembrane region" description="Helical" evidence="7">
    <location>
        <begin position="598"/>
        <end position="615"/>
    </location>
</feature>
<feature type="transmembrane region" description="Helical" evidence="7">
    <location>
        <begin position="122"/>
        <end position="138"/>
    </location>
</feature>
<name>B7K7Q0_GLOC7</name>
<evidence type="ECO:0000256" key="7">
    <source>
        <dbReference type="SAM" id="Phobius"/>
    </source>
</evidence>
<evidence type="ECO:0000313" key="11">
    <source>
        <dbReference type="Proteomes" id="UP000002384"/>
    </source>
</evidence>
<keyword evidence="11" id="KW-1185">Reference proteome</keyword>
<dbReference type="EC" id="1.6.99.5" evidence="10"/>
<feature type="transmembrane region" description="Helical" evidence="7">
    <location>
        <begin position="286"/>
        <end position="306"/>
    </location>
</feature>
<dbReference type="InterPro" id="IPR010217">
    <property type="entry name" value="NU5C2"/>
</dbReference>
<dbReference type="GO" id="GO:0008137">
    <property type="term" value="F:NADH dehydrogenase (ubiquinone) activity"/>
    <property type="evidence" value="ECO:0007669"/>
    <property type="project" value="InterPro"/>
</dbReference>
<dbReference type="GO" id="GO:0003954">
    <property type="term" value="F:NADH dehydrogenase activity"/>
    <property type="evidence" value="ECO:0007669"/>
    <property type="project" value="TreeGrafter"/>
</dbReference>
<dbReference type="Proteomes" id="UP000002384">
    <property type="component" value="Chromosome"/>
</dbReference>
<dbReference type="eggNOG" id="COG1009">
    <property type="taxonomic scope" value="Bacteria"/>
</dbReference>
<evidence type="ECO:0000256" key="5">
    <source>
        <dbReference type="ARBA" id="ARBA00025624"/>
    </source>
</evidence>
<feature type="transmembrane region" description="Helical" evidence="7">
    <location>
        <begin position="411"/>
        <end position="431"/>
    </location>
</feature>
<dbReference type="Gene3D" id="1.20.5.2700">
    <property type="match status" value="1"/>
</dbReference>
<evidence type="ECO:0000256" key="2">
    <source>
        <dbReference type="ARBA" id="ARBA00022692"/>
    </source>
</evidence>
<feature type="transmembrane region" description="Helical" evidence="7">
    <location>
        <begin position="452"/>
        <end position="477"/>
    </location>
</feature>
<organism evidence="10 11">
    <name type="scientific">Gloeothece citriformis (strain PCC 7424)</name>
    <name type="common">Cyanothece sp. (strain PCC 7424)</name>
    <dbReference type="NCBI Taxonomy" id="65393"/>
    <lineage>
        <taxon>Bacteria</taxon>
        <taxon>Bacillati</taxon>
        <taxon>Cyanobacteriota</taxon>
        <taxon>Cyanophyceae</taxon>
        <taxon>Oscillatoriophycideae</taxon>
        <taxon>Chroococcales</taxon>
        <taxon>Aphanothecaceae</taxon>
        <taxon>Gloeothece</taxon>
        <taxon>Gloeothece citriformis</taxon>
    </lineage>
</organism>
<keyword evidence="4 7" id="KW-0472">Membrane</keyword>
<keyword evidence="2 6" id="KW-0812">Transmembrane</keyword>
<dbReference type="OrthoDB" id="9807568at2"/>
<feature type="transmembrane region" description="Helical" evidence="7">
    <location>
        <begin position="318"/>
        <end position="341"/>
    </location>
</feature>
<dbReference type="RefSeq" id="WP_012598764.1">
    <property type="nucleotide sequence ID" value="NC_011729.1"/>
</dbReference>
<dbReference type="InterPro" id="IPR001750">
    <property type="entry name" value="ND/Mrp_TM"/>
</dbReference>
<dbReference type="GO" id="GO:0012505">
    <property type="term" value="C:endomembrane system"/>
    <property type="evidence" value="ECO:0007669"/>
    <property type="project" value="UniProtKB-SubCell"/>
</dbReference>
<evidence type="ECO:0000256" key="1">
    <source>
        <dbReference type="ARBA" id="ARBA00004127"/>
    </source>
</evidence>
<dbReference type="Pfam" id="PF00361">
    <property type="entry name" value="Proton_antipo_M"/>
    <property type="match status" value="1"/>
</dbReference>
<feature type="domain" description="NADH-Ubiquinone oxidoreductase (complex I) chain 5 N-terminal" evidence="9">
    <location>
        <begin position="73"/>
        <end position="123"/>
    </location>
</feature>
<dbReference type="NCBIfam" id="TIGR01960">
    <property type="entry name" value="ndhF3_CO2"/>
    <property type="match status" value="1"/>
</dbReference>
<comment type="function">
    <text evidence="5">NDH-1 shuttles electrons from NAD(P)H, via FMN and iron-sulfur (Fe-S) centers, to quinones in the respiratory chain. The immediate electron acceptor for the enzyme in this species is believed to be plastoquinone. Couples the redox reaction to proton translocation (for every two electrons transferred, four hydrogen ions are translocated across the cytoplasmic membrane), and thus conserves the redox energy in a proton gradient.</text>
</comment>
<evidence type="ECO:0000259" key="8">
    <source>
        <dbReference type="Pfam" id="PF00361"/>
    </source>
</evidence>
<gene>
    <name evidence="10" type="ordered locus">PCC7424_1374</name>
</gene>
<dbReference type="KEGG" id="cyc:PCC7424_1374"/>
<protein>
    <submittedName>
        <fullName evidence="10">NAD(P)H dehydrogenase, subunit NdhF3 family</fullName>
        <ecNumber evidence="10">1.6.99.5</ecNumber>
    </submittedName>
</protein>
<dbReference type="PANTHER" id="PTHR42829:SF2">
    <property type="entry name" value="NADH-UBIQUINONE OXIDOREDUCTASE CHAIN 5"/>
    <property type="match status" value="1"/>
</dbReference>
<keyword evidence="3 7" id="KW-1133">Transmembrane helix</keyword>
<dbReference type="GO" id="GO:0015990">
    <property type="term" value="P:electron transport coupled proton transport"/>
    <property type="evidence" value="ECO:0007669"/>
    <property type="project" value="TreeGrafter"/>
</dbReference>
<evidence type="ECO:0000259" key="9">
    <source>
        <dbReference type="Pfam" id="PF00662"/>
    </source>
</evidence>
<comment type="subcellular location">
    <subcellularLocation>
        <location evidence="1">Endomembrane system</location>
        <topology evidence="1">Multi-pass membrane protein</topology>
    </subcellularLocation>
    <subcellularLocation>
        <location evidence="6">Membrane</location>
        <topology evidence="6">Multi-pass membrane protein</topology>
    </subcellularLocation>
</comment>
<feature type="transmembrane region" description="Helical" evidence="7">
    <location>
        <begin position="12"/>
        <end position="31"/>
    </location>
</feature>
<accession>B7K7Q0</accession>
<dbReference type="GO" id="GO:0016020">
    <property type="term" value="C:membrane"/>
    <property type="evidence" value="ECO:0007669"/>
    <property type="project" value="UniProtKB-SubCell"/>
</dbReference>
<feature type="transmembrane region" description="Helical" evidence="7">
    <location>
        <begin position="185"/>
        <end position="203"/>
    </location>
</feature>
<feature type="transmembrane region" description="Helical" evidence="7">
    <location>
        <begin position="377"/>
        <end position="399"/>
    </location>
</feature>
<reference evidence="11" key="1">
    <citation type="journal article" date="2011" name="MBio">
        <title>Novel metabolic attributes of the genus Cyanothece, comprising a group of unicellular nitrogen-fixing Cyanobacteria.</title>
        <authorList>
            <person name="Bandyopadhyay A."/>
            <person name="Elvitigala T."/>
            <person name="Welsh E."/>
            <person name="Stockel J."/>
            <person name="Liberton M."/>
            <person name="Min H."/>
            <person name="Sherman L.A."/>
            <person name="Pakrasi H.B."/>
        </authorList>
    </citation>
    <scope>NUCLEOTIDE SEQUENCE [LARGE SCALE GENOMIC DNA]</scope>
    <source>
        <strain evidence="11">PCC 7424</strain>
    </source>
</reference>
<dbReference type="InterPro" id="IPR003945">
    <property type="entry name" value="NU5C-like"/>
</dbReference>
<feature type="transmembrane region" description="Helical" evidence="7">
    <location>
        <begin position="43"/>
        <end position="62"/>
    </location>
</feature>
<evidence type="ECO:0000313" key="10">
    <source>
        <dbReference type="EMBL" id="ACK69818.1"/>
    </source>
</evidence>
<dbReference type="GO" id="GO:0042773">
    <property type="term" value="P:ATP synthesis coupled electron transport"/>
    <property type="evidence" value="ECO:0007669"/>
    <property type="project" value="InterPro"/>
</dbReference>
<dbReference type="NCBIfam" id="NF005633">
    <property type="entry name" value="PRK07390.1"/>
    <property type="match status" value="1"/>
</dbReference>
<dbReference type="STRING" id="65393.PCC7424_1374"/>
<proteinExistence type="predicted"/>
<dbReference type="AlphaFoldDB" id="B7K7Q0"/>
<dbReference type="EMBL" id="CP001291">
    <property type="protein sequence ID" value="ACK69818.1"/>
    <property type="molecule type" value="Genomic_DNA"/>
</dbReference>
<keyword evidence="10" id="KW-0560">Oxidoreductase</keyword>
<feature type="domain" description="NADH:quinone oxidoreductase/Mrp antiporter transmembrane" evidence="8">
    <location>
        <begin position="139"/>
        <end position="421"/>
    </location>
</feature>
<evidence type="ECO:0000256" key="3">
    <source>
        <dbReference type="ARBA" id="ARBA00022989"/>
    </source>
</evidence>
<sequence>MSDLLLQSCWFIPIYGLIGSIFSLPWSLGIIRRTGPRPAAYINLLMTVVSLLHGLIAFNLIWQRQTQQMVFHWLTVADLDLFLSIELSPVSLGALSVVTGISLAAQVYALGYMEKDWSLARFYGLMGVFEAALGGIALSDSLLLSYGLLEILTLSTYLLVGFWYAQPLVVTAARDAFLTKRVGDIILLMGLVALSSYGAGLTFSQLESWAETFPLSPLTSALLGLSLIAGPTGKCAQFPLNLWLDEAMEGPNPAGIMRNSIVVSAGAYVLIKLQPVFTLSPVSSDALIILGTVTVIGASLMALAQIDIKRALSHSTSAYLGLVFIAVGLGHVDIAFLLLFSHGIAKALLFMSAGAIITTTSNQNITEMGGLWSKMPATTTAFVVGSAGLIALMPMGMFWTLYRWFNGSWAVGWWLLAILLFVNFFNALNLTRVFRLVFLGQPQSKTRRTPEVQWPMAVPMVSLTFVTLIIAVAPIQWPLWLSPTAPLLDNNSTVIQWAVPLLFASGFLGCLVGGTVELRRAWARPTQLSIRFLQDLLAYDFYLDKIYQVTVVWAVSSLSKLASWFDRYIIDGAVNLVSLATIFSGNALKYNVSGQSQFYILTIMFGVGFLMWFAFNGQWSIVTNYWSSLMNQ</sequence>
<dbReference type="PRINTS" id="PR01434">
    <property type="entry name" value="NADHDHGNASE5"/>
</dbReference>
<dbReference type="PANTHER" id="PTHR42829">
    <property type="entry name" value="NADH-UBIQUINONE OXIDOREDUCTASE CHAIN 5"/>
    <property type="match status" value="1"/>
</dbReference>
<feature type="transmembrane region" description="Helical" evidence="7">
    <location>
        <begin position="497"/>
        <end position="516"/>
    </location>
</feature>
<feature type="transmembrane region" description="Helical" evidence="7">
    <location>
        <begin position="82"/>
        <end position="110"/>
    </location>
</feature>
<evidence type="ECO:0000256" key="4">
    <source>
        <dbReference type="ARBA" id="ARBA00023136"/>
    </source>
</evidence>